<evidence type="ECO:0000256" key="1">
    <source>
        <dbReference type="ARBA" id="ARBA00004370"/>
    </source>
</evidence>
<evidence type="ECO:0000256" key="4">
    <source>
        <dbReference type="ARBA" id="ARBA00023136"/>
    </source>
</evidence>
<keyword evidence="7" id="KW-1185">Reference proteome</keyword>
<keyword evidence="2 5" id="KW-0812">Transmembrane</keyword>
<dbReference type="Pfam" id="PF10320">
    <property type="entry name" value="7TM_GPCR_Srsx"/>
    <property type="match status" value="2"/>
</dbReference>
<feature type="non-terminal residue" evidence="6">
    <location>
        <position position="266"/>
    </location>
</feature>
<dbReference type="Proteomes" id="UP001432027">
    <property type="component" value="Unassembled WGS sequence"/>
</dbReference>
<gene>
    <name evidence="6" type="ORF">PENTCL1PPCAC_17379</name>
</gene>
<feature type="transmembrane region" description="Helical" evidence="5">
    <location>
        <begin position="101"/>
        <end position="124"/>
    </location>
</feature>
<protein>
    <recommendedName>
        <fullName evidence="8">G protein-coupled receptor</fullName>
    </recommendedName>
</protein>
<reference evidence="6" key="1">
    <citation type="submission" date="2023-10" db="EMBL/GenBank/DDBJ databases">
        <title>Genome assembly of Pristionchus species.</title>
        <authorList>
            <person name="Yoshida K."/>
            <person name="Sommer R.J."/>
        </authorList>
    </citation>
    <scope>NUCLEOTIDE SEQUENCE</scope>
    <source>
        <strain evidence="6">RS0144</strain>
    </source>
</reference>
<name>A0AAV5TLE8_9BILA</name>
<evidence type="ECO:0000313" key="6">
    <source>
        <dbReference type="EMBL" id="GMS95204.1"/>
    </source>
</evidence>
<dbReference type="PANTHER" id="PTHR23360">
    <property type="entry name" value="G-PROTEIN COUPLED RECEPTORS FAMILY 1 PROFILE DOMAIN-CONTAINING PROTEIN-RELATED"/>
    <property type="match status" value="1"/>
</dbReference>
<dbReference type="InterPro" id="IPR000276">
    <property type="entry name" value="GPCR_Rhodpsn"/>
</dbReference>
<dbReference type="GO" id="GO:0004930">
    <property type="term" value="F:G protein-coupled receptor activity"/>
    <property type="evidence" value="ECO:0007669"/>
    <property type="project" value="InterPro"/>
</dbReference>
<feature type="transmembrane region" description="Helical" evidence="5">
    <location>
        <begin position="70"/>
        <end position="89"/>
    </location>
</feature>
<sequence length="266" mass="30262">NSSEVFLFLLAAKCFYTIFAALSAFGVVCNSILLFTTIRSKSLRAPCNILIGSCALFDVVHQFLPEMGVAAGSFAVLSIGIDRFISISMPNMYRRMNVPMYLSIQYLAISLFSAYNAFLIFYFYRDHDVICNMPSVFHDNAVSWWAYSSAIVNVITFGIYVWTWRLIKAQSENLEVKQMSRIFRTIVLVTIFDLSGWAITQTLVATQNFIDLPDHQRLCYVCFASIFVNLGIAVKFLVYYFTSTEYKKAINNRFHVQPTSKISQSG</sequence>
<dbReference type="AlphaFoldDB" id="A0AAV5TLE8"/>
<evidence type="ECO:0000256" key="3">
    <source>
        <dbReference type="ARBA" id="ARBA00022989"/>
    </source>
</evidence>
<comment type="caution">
    <text evidence="6">The sequence shown here is derived from an EMBL/GenBank/DDBJ whole genome shotgun (WGS) entry which is preliminary data.</text>
</comment>
<dbReference type="InterPro" id="IPR019424">
    <property type="entry name" value="7TM_GPCR_Srsx"/>
</dbReference>
<evidence type="ECO:0000256" key="5">
    <source>
        <dbReference type="SAM" id="Phobius"/>
    </source>
</evidence>
<organism evidence="6 7">
    <name type="scientific">Pristionchus entomophagus</name>
    <dbReference type="NCBI Taxonomy" id="358040"/>
    <lineage>
        <taxon>Eukaryota</taxon>
        <taxon>Metazoa</taxon>
        <taxon>Ecdysozoa</taxon>
        <taxon>Nematoda</taxon>
        <taxon>Chromadorea</taxon>
        <taxon>Rhabditida</taxon>
        <taxon>Rhabditina</taxon>
        <taxon>Diplogasteromorpha</taxon>
        <taxon>Diplogasteroidea</taxon>
        <taxon>Neodiplogasteridae</taxon>
        <taxon>Pristionchus</taxon>
    </lineage>
</organism>
<comment type="subcellular location">
    <subcellularLocation>
        <location evidence="1">Membrane</location>
    </subcellularLocation>
</comment>
<dbReference type="EMBL" id="BTSX01000004">
    <property type="protein sequence ID" value="GMS95204.1"/>
    <property type="molecule type" value="Genomic_DNA"/>
</dbReference>
<feature type="transmembrane region" description="Helical" evidence="5">
    <location>
        <begin position="220"/>
        <end position="241"/>
    </location>
</feature>
<accession>A0AAV5TLE8</accession>
<feature type="transmembrane region" description="Helical" evidence="5">
    <location>
        <begin position="6"/>
        <end position="35"/>
    </location>
</feature>
<dbReference type="SMART" id="SM01381">
    <property type="entry name" value="7TM_GPCR_Srsx"/>
    <property type="match status" value="1"/>
</dbReference>
<evidence type="ECO:0000256" key="2">
    <source>
        <dbReference type="ARBA" id="ARBA00022692"/>
    </source>
</evidence>
<evidence type="ECO:0008006" key="8">
    <source>
        <dbReference type="Google" id="ProtNLM"/>
    </source>
</evidence>
<keyword evidence="4 5" id="KW-0472">Membrane</keyword>
<feature type="non-terminal residue" evidence="6">
    <location>
        <position position="1"/>
    </location>
</feature>
<proteinExistence type="predicted"/>
<evidence type="ECO:0000313" key="7">
    <source>
        <dbReference type="Proteomes" id="UP001432027"/>
    </source>
</evidence>
<dbReference type="GO" id="GO:0016020">
    <property type="term" value="C:membrane"/>
    <property type="evidence" value="ECO:0007669"/>
    <property type="project" value="UniProtKB-SubCell"/>
</dbReference>
<dbReference type="SUPFAM" id="SSF81321">
    <property type="entry name" value="Family A G protein-coupled receptor-like"/>
    <property type="match status" value="1"/>
</dbReference>
<dbReference type="Gene3D" id="1.20.1070.10">
    <property type="entry name" value="Rhodopsin 7-helix transmembrane proteins"/>
    <property type="match status" value="1"/>
</dbReference>
<keyword evidence="3 5" id="KW-1133">Transmembrane helix</keyword>
<dbReference type="InterPro" id="IPR047130">
    <property type="entry name" value="7TM_GPCR_Srsx_nematod"/>
</dbReference>
<feature type="transmembrane region" description="Helical" evidence="5">
    <location>
        <begin position="144"/>
        <end position="162"/>
    </location>
</feature>
<feature type="transmembrane region" description="Helical" evidence="5">
    <location>
        <begin position="182"/>
        <end position="200"/>
    </location>
</feature>
<dbReference type="PANTHER" id="PTHR23360:SF5">
    <property type="entry name" value="G-PROTEIN COUPLED RECEPTORS FAMILY 1 PROFILE DOMAIN-CONTAINING PROTEIN"/>
    <property type="match status" value="1"/>
</dbReference>
<dbReference type="PROSITE" id="PS00237">
    <property type="entry name" value="G_PROTEIN_RECEP_F1_1"/>
    <property type="match status" value="1"/>
</dbReference>